<dbReference type="EMBL" id="FUWS01000001">
    <property type="protein sequence ID" value="SJZ38608.1"/>
    <property type="molecule type" value="Genomic_DNA"/>
</dbReference>
<feature type="chain" id="PRO_5039365853" description="DUF4439 domain-containing protein" evidence="1">
    <location>
        <begin position="21"/>
        <end position="147"/>
    </location>
</feature>
<dbReference type="AlphaFoldDB" id="A0A1T4K832"/>
<sequence length="147" mass="15509">MRRTSSAVVALSLLLVAGCAGPVRTDAGYREKANQSALHLLSAARTGVALADIARKGDAFTPYLETSVGDVEDDALAVRSSFATLQPPTPVSDPLRARVDALAEHTTHGLAHLRIGVRRGDMDAVARARAALLLTGDRLDRVVEGTR</sequence>
<evidence type="ECO:0000313" key="2">
    <source>
        <dbReference type="EMBL" id="SJZ38608.1"/>
    </source>
</evidence>
<keyword evidence="3" id="KW-1185">Reference proteome</keyword>
<evidence type="ECO:0000256" key="1">
    <source>
        <dbReference type="SAM" id="SignalP"/>
    </source>
</evidence>
<reference evidence="2 3" key="1">
    <citation type="submission" date="2017-02" db="EMBL/GenBank/DDBJ databases">
        <authorList>
            <person name="Peterson S.W."/>
        </authorList>
    </citation>
    <scope>NUCLEOTIDE SEQUENCE [LARGE SCALE GENOMIC DNA]</scope>
    <source>
        <strain evidence="2 3">DSM 45154</strain>
    </source>
</reference>
<keyword evidence="1" id="KW-0732">Signal</keyword>
<organism evidence="2 3">
    <name type="scientific">Marinactinospora thermotolerans DSM 45154</name>
    <dbReference type="NCBI Taxonomy" id="1122192"/>
    <lineage>
        <taxon>Bacteria</taxon>
        <taxon>Bacillati</taxon>
        <taxon>Actinomycetota</taxon>
        <taxon>Actinomycetes</taxon>
        <taxon>Streptosporangiales</taxon>
        <taxon>Nocardiopsidaceae</taxon>
        <taxon>Marinactinospora</taxon>
    </lineage>
</organism>
<protein>
    <recommendedName>
        <fullName evidence="4">DUF4439 domain-containing protein</fullName>
    </recommendedName>
</protein>
<name>A0A1T4K832_9ACTN</name>
<dbReference type="STRING" id="1122192.SAMN02745673_00224"/>
<proteinExistence type="predicted"/>
<dbReference type="Proteomes" id="UP000190637">
    <property type="component" value="Unassembled WGS sequence"/>
</dbReference>
<evidence type="ECO:0008006" key="4">
    <source>
        <dbReference type="Google" id="ProtNLM"/>
    </source>
</evidence>
<feature type="signal peptide" evidence="1">
    <location>
        <begin position="1"/>
        <end position="20"/>
    </location>
</feature>
<dbReference type="PROSITE" id="PS51257">
    <property type="entry name" value="PROKAR_LIPOPROTEIN"/>
    <property type="match status" value="1"/>
</dbReference>
<evidence type="ECO:0000313" key="3">
    <source>
        <dbReference type="Proteomes" id="UP000190637"/>
    </source>
</evidence>
<gene>
    <name evidence="2" type="ORF">SAMN02745673_00224</name>
</gene>
<accession>A0A1T4K832</accession>